<reference evidence="1" key="1">
    <citation type="submission" date="2022-08" db="EMBL/GenBank/DDBJ databases">
        <title>Complete Genome Sequences of 2 Bosea sp. soil isolates.</title>
        <authorList>
            <person name="Alvarez Arevalo M."/>
            <person name="Sterndorff E.B."/>
            <person name="Faurdal D."/>
            <person name="Joergensen T.S."/>
            <person name="Weber T."/>
        </authorList>
    </citation>
    <scope>NUCLEOTIDE SEQUENCE</scope>
    <source>
        <strain evidence="1">NBC_00436</strain>
    </source>
</reference>
<proteinExistence type="predicted"/>
<evidence type="ECO:0000313" key="1">
    <source>
        <dbReference type="EMBL" id="UZF87244.1"/>
    </source>
</evidence>
<protein>
    <submittedName>
        <fullName evidence="1">Uncharacterized protein</fullName>
    </submittedName>
</protein>
<accession>A0A9E7ZNG4</accession>
<gene>
    <name evidence="1" type="ORF">NWE54_00095</name>
</gene>
<dbReference type="AlphaFoldDB" id="A0A9E7ZNG4"/>
<dbReference type="Gene3D" id="2.30.30.240">
    <property type="entry name" value="PRC-barrel domain"/>
    <property type="match status" value="1"/>
</dbReference>
<dbReference type="EMBL" id="CP102774">
    <property type="protein sequence ID" value="UZF87244.1"/>
    <property type="molecule type" value="Genomic_DNA"/>
</dbReference>
<name>A0A9E7ZNG4_9HYPH</name>
<organism evidence="1">
    <name type="scientific">Bosea sp. NBC_00436</name>
    <dbReference type="NCBI Taxonomy" id="2969620"/>
    <lineage>
        <taxon>Bacteria</taxon>
        <taxon>Pseudomonadati</taxon>
        <taxon>Pseudomonadota</taxon>
        <taxon>Alphaproteobacteria</taxon>
        <taxon>Hyphomicrobiales</taxon>
        <taxon>Boseaceae</taxon>
        <taxon>Bosea</taxon>
    </lineage>
</organism>
<sequence>MAQVKAGILSKTAVSDSVDRANENVGTVDDPIATSTDNPPFAVLSVGSFLGMGSKCIDLEFLVSHGAIMSLSCDRARLVSNYDECTVLLLSAFFCVTGQTSKDADLRKAMEALLVDLIKAQNIPAYTNIVPFPRQWHPFPRPD</sequence>